<dbReference type="EMBL" id="JAMKPW020000022">
    <property type="protein sequence ID" value="KAK8206886.1"/>
    <property type="molecule type" value="Genomic_DNA"/>
</dbReference>
<protein>
    <submittedName>
        <fullName evidence="1">U3 snoRNP protein</fullName>
    </submittedName>
</protein>
<gene>
    <name evidence="1" type="primary">UTP20</name>
    <name evidence="1" type="ORF">M8818_004721</name>
</gene>
<reference evidence="1" key="1">
    <citation type="submission" date="2024-02" db="EMBL/GenBank/DDBJ databases">
        <title>Metagenome Assembled Genome of Zalaria obscura JY119.</title>
        <authorList>
            <person name="Vighnesh L."/>
            <person name="Jagadeeshwari U."/>
            <person name="Venkata Ramana C."/>
            <person name="Sasikala C."/>
        </authorList>
    </citation>
    <scope>NUCLEOTIDE SEQUENCE</scope>
    <source>
        <strain evidence="1">JY119</strain>
    </source>
</reference>
<sequence>MNTTPGDLYEQGLMTLFTESIKGIQGTLHSGGNAVLLCLISRCFDRSASESERHHATKIMTGALISIMHHTDAETFEPILKAVFDFTGFSDGKAAQDEIDIANHLLFTVAATRKGTRISDWPTFVARLMNLFRLVNERSQEFEASSTIALLNTLAVVFQTAPMPTILPHAFKYLTDMTGGLDKEDKGSKDLFEKLCTHAKHVKGLVPFWEALLAVLKSKDSGLTFTGPHIDSLLETAISYLSTPSHELRRVSLEIISTIYSNRGEEIPDLLTVAISIEDTPPNVQTMRFISAQIRRFALGYSNVQSDSIMAKLIPTYCMGILHFRLAQAWDDAVQTLKIQKSALTAILSWKTPGVKRYEERLTNILDEARFREEISVFLRLDQEEAIRLEDLPELMSVLLRLLYGRAVTRAGSASGKRGQQTRRKAIFVALSKFPESVLAHFIDIALGQFATAKPIRDGELAQDILKAFTVPQRKQFGLLNMVEDMLNTLGDELQPFAHSLANCVLICLLKSSRVISTPTDSDEETVEDANPTSLDRAIRQSAYHCLIQLFSTCTEVAWGPYARVIMHELIGPRLEKFPIETAQSISGILRVFSTWSSSLPMSRFLVEFYPETLQKIAETITVPSAKFQVKLFIVQNIFSKLLDLSADDDTVTSTILAPNAGYLVTQLGDLLRQNPPKELLDASVLCVSRLAPLVKDPKDVAKRKQAAALHGPENPGRYQGVPARGGILV</sequence>
<name>A0ACC3SDP9_9PEZI</name>
<organism evidence="1 2">
    <name type="scientific">Zalaria obscura</name>
    <dbReference type="NCBI Taxonomy" id="2024903"/>
    <lineage>
        <taxon>Eukaryota</taxon>
        <taxon>Fungi</taxon>
        <taxon>Dikarya</taxon>
        <taxon>Ascomycota</taxon>
        <taxon>Pezizomycotina</taxon>
        <taxon>Dothideomycetes</taxon>
        <taxon>Dothideomycetidae</taxon>
        <taxon>Dothideales</taxon>
        <taxon>Zalariaceae</taxon>
        <taxon>Zalaria</taxon>
    </lineage>
</organism>
<evidence type="ECO:0000313" key="2">
    <source>
        <dbReference type="Proteomes" id="UP001320706"/>
    </source>
</evidence>
<proteinExistence type="predicted"/>
<comment type="caution">
    <text evidence="1">The sequence shown here is derived from an EMBL/GenBank/DDBJ whole genome shotgun (WGS) entry which is preliminary data.</text>
</comment>
<dbReference type="Proteomes" id="UP001320706">
    <property type="component" value="Unassembled WGS sequence"/>
</dbReference>
<keyword evidence="2" id="KW-1185">Reference proteome</keyword>
<evidence type="ECO:0000313" key="1">
    <source>
        <dbReference type="EMBL" id="KAK8206886.1"/>
    </source>
</evidence>
<accession>A0ACC3SDP9</accession>